<accession>A0AAV4ANI6</accession>
<organism evidence="1 2">
    <name type="scientific">Plakobranchus ocellatus</name>
    <dbReference type="NCBI Taxonomy" id="259542"/>
    <lineage>
        <taxon>Eukaryota</taxon>
        <taxon>Metazoa</taxon>
        <taxon>Spiralia</taxon>
        <taxon>Lophotrochozoa</taxon>
        <taxon>Mollusca</taxon>
        <taxon>Gastropoda</taxon>
        <taxon>Heterobranchia</taxon>
        <taxon>Euthyneura</taxon>
        <taxon>Panpulmonata</taxon>
        <taxon>Sacoglossa</taxon>
        <taxon>Placobranchoidea</taxon>
        <taxon>Plakobranchidae</taxon>
        <taxon>Plakobranchus</taxon>
    </lineage>
</organism>
<protein>
    <recommendedName>
        <fullName evidence="3">Transposase</fullName>
    </recommendedName>
</protein>
<dbReference type="Proteomes" id="UP000735302">
    <property type="component" value="Unassembled WGS sequence"/>
</dbReference>
<gene>
    <name evidence="1" type="ORF">PoB_003540800</name>
</gene>
<evidence type="ECO:0000313" key="1">
    <source>
        <dbReference type="EMBL" id="GFO08903.1"/>
    </source>
</evidence>
<sequence>MLQHLPQVLLFESNFFHGAHWMEERQAEEKGKNNTQKQAEHLEELKPLHMIGTNGADWKTAHQGCALQTFDSKGARQAGFDMASDNRMTIELHNRTIRSMLTSDSNVEDKALWQPLGLVVYTDLHKGYRSDIKGLRRKMTILCQ</sequence>
<reference evidence="1 2" key="1">
    <citation type="journal article" date="2021" name="Elife">
        <title>Chloroplast acquisition without the gene transfer in kleptoplastic sea slugs, Plakobranchus ocellatus.</title>
        <authorList>
            <person name="Maeda T."/>
            <person name="Takahashi S."/>
            <person name="Yoshida T."/>
            <person name="Shimamura S."/>
            <person name="Takaki Y."/>
            <person name="Nagai Y."/>
            <person name="Toyoda A."/>
            <person name="Suzuki Y."/>
            <person name="Arimoto A."/>
            <person name="Ishii H."/>
            <person name="Satoh N."/>
            <person name="Nishiyama T."/>
            <person name="Hasebe M."/>
            <person name="Maruyama T."/>
            <person name="Minagawa J."/>
            <person name="Obokata J."/>
            <person name="Shigenobu S."/>
        </authorList>
    </citation>
    <scope>NUCLEOTIDE SEQUENCE [LARGE SCALE GENOMIC DNA]</scope>
</reference>
<name>A0AAV4ANI6_9GAST</name>
<proteinExistence type="predicted"/>
<dbReference type="EMBL" id="BLXT01004021">
    <property type="protein sequence ID" value="GFO08903.1"/>
    <property type="molecule type" value="Genomic_DNA"/>
</dbReference>
<comment type="caution">
    <text evidence="1">The sequence shown here is derived from an EMBL/GenBank/DDBJ whole genome shotgun (WGS) entry which is preliminary data.</text>
</comment>
<dbReference type="AlphaFoldDB" id="A0AAV4ANI6"/>
<evidence type="ECO:0000313" key="2">
    <source>
        <dbReference type="Proteomes" id="UP000735302"/>
    </source>
</evidence>
<keyword evidence="2" id="KW-1185">Reference proteome</keyword>
<evidence type="ECO:0008006" key="3">
    <source>
        <dbReference type="Google" id="ProtNLM"/>
    </source>
</evidence>